<evidence type="ECO:0000313" key="8">
    <source>
        <dbReference type="Proteomes" id="UP001152320"/>
    </source>
</evidence>
<keyword evidence="8" id="KW-1185">Reference proteome</keyword>
<dbReference type="GO" id="GO:0004930">
    <property type="term" value="F:G protein-coupled receptor activity"/>
    <property type="evidence" value="ECO:0007669"/>
    <property type="project" value="InterPro"/>
</dbReference>
<sequence>MAGDLAINHPTHCKNIATATHFFCLATFAWMSAEAINMYLVFVKIGKPRLEYFLLVSCVLTYGKIIFALFALNNLYSTRYEDMLSCFLHPGYSLYFGLILEIFLLLVLNTVIFILVIKKVVFRPILSTSARNNKKKEVVARIQQFILFWVLLGLSWTFGFLTLIPNRLTFAFELLFCIFISLQGVVLSIFIFMKNPEVRNSLRKAKERLSMKSSNALSNDSTGSSSHSKFNVILLRFTHRKSSNNDKSSKSTSSL</sequence>
<dbReference type="InterPro" id="IPR053066">
    <property type="entry name" value="ADGR_G7"/>
</dbReference>
<dbReference type="PANTHER" id="PTHR47767">
    <property type="entry name" value="ADHESION G PROTEIN-COUPLED RECEPTOR G7"/>
    <property type="match status" value="1"/>
</dbReference>
<evidence type="ECO:0000256" key="1">
    <source>
        <dbReference type="ARBA" id="ARBA00004141"/>
    </source>
</evidence>
<comment type="subcellular location">
    <subcellularLocation>
        <location evidence="1">Membrane</location>
        <topology evidence="1">Multi-pass membrane protein</topology>
    </subcellularLocation>
</comment>
<dbReference type="GO" id="GO:0016020">
    <property type="term" value="C:membrane"/>
    <property type="evidence" value="ECO:0007669"/>
    <property type="project" value="UniProtKB-SubCell"/>
</dbReference>
<evidence type="ECO:0000259" key="6">
    <source>
        <dbReference type="PROSITE" id="PS50261"/>
    </source>
</evidence>
<dbReference type="Proteomes" id="UP001152320">
    <property type="component" value="Chromosome 20"/>
</dbReference>
<accession>A0A9Q0YHN6</accession>
<dbReference type="PROSITE" id="PS50261">
    <property type="entry name" value="G_PROTEIN_RECEP_F2_4"/>
    <property type="match status" value="1"/>
</dbReference>
<keyword evidence="4 5" id="KW-0472">Membrane</keyword>
<evidence type="ECO:0000256" key="2">
    <source>
        <dbReference type="ARBA" id="ARBA00022692"/>
    </source>
</evidence>
<feature type="domain" description="G-protein coupled receptors family 2 profile 2" evidence="6">
    <location>
        <begin position="1"/>
        <end position="195"/>
    </location>
</feature>
<dbReference type="InterPro" id="IPR017981">
    <property type="entry name" value="GPCR_2-like_7TM"/>
</dbReference>
<dbReference type="OrthoDB" id="10037534at2759"/>
<dbReference type="Gene3D" id="1.20.1070.10">
    <property type="entry name" value="Rhodopsin 7-helix transmembrane proteins"/>
    <property type="match status" value="1"/>
</dbReference>
<feature type="transmembrane region" description="Helical" evidence="5">
    <location>
        <begin position="138"/>
        <end position="164"/>
    </location>
</feature>
<dbReference type="SUPFAM" id="SSF81321">
    <property type="entry name" value="Family A G protein-coupled receptor-like"/>
    <property type="match status" value="1"/>
</dbReference>
<dbReference type="InterPro" id="IPR000832">
    <property type="entry name" value="GPCR_2_secretin-like"/>
</dbReference>
<dbReference type="AlphaFoldDB" id="A0A9Q0YHN6"/>
<keyword evidence="3 5" id="KW-1133">Transmembrane helix</keyword>
<feature type="transmembrane region" description="Helical" evidence="5">
    <location>
        <begin position="92"/>
        <end position="117"/>
    </location>
</feature>
<evidence type="ECO:0000313" key="7">
    <source>
        <dbReference type="EMBL" id="KAJ8022329.1"/>
    </source>
</evidence>
<reference evidence="7" key="1">
    <citation type="submission" date="2021-10" db="EMBL/GenBank/DDBJ databases">
        <title>Tropical sea cucumber genome reveals ecological adaptation and Cuvierian tubules defense mechanism.</title>
        <authorList>
            <person name="Chen T."/>
        </authorList>
    </citation>
    <scope>NUCLEOTIDE SEQUENCE</scope>
    <source>
        <strain evidence="7">Nanhai2018</strain>
        <tissue evidence="7">Muscle</tissue>
    </source>
</reference>
<evidence type="ECO:0000256" key="4">
    <source>
        <dbReference type="ARBA" id="ARBA00023136"/>
    </source>
</evidence>
<feature type="transmembrane region" description="Helical" evidence="5">
    <location>
        <begin position="170"/>
        <end position="193"/>
    </location>
</feature>
<protein>
    <submittedName>
        <fullName evidence="7">Adhesion G-protein coupled receptor G6</fullName>
    </submittedName>
</protein>
<feature type="transmembrane region" description="Helical" evidence="5">
    <location>
        <begin position="52"/>
        <end position="72"/>
    </location>
</feature>
<proteinExistence type="predicted"/>
<comment type="caution">
    <text evidence="7">The sequence shown here is derived from an EMBL/GenBank/DDBJ whole genome shotgun (WGS) entry which is preliminary data.</text>
</comment>
<gene>
    <name evidence="7" type="ORF">HOLleu_37195</name>
</gene>
<evidence type="ECO:0000256" key="5">
    <source>
        <dbReference type="SAM" id="Phobius"/>
    </source>
</evidence>
<dbReference type="GO" id="GO:0007166">
    <property type="term" value="P:cell surface receptor signaling pathway"/>
    <property type="evidence" value="ECO:0007669"/>
    <property type="project" value="InterPro"/>
</dbReference>
<keyword evidence="7" id="KW-0675">Receptor</keyword>
<organism evidence="7 8">
    <name type="scientific">Holothuria leucospilota</name>
    <name type="common">Black long sea cucumber</name>
    <name type="synonym">Mertensiothuria leucospilota</name>
    <dbReference type="NCBI Taxonomy" id="206669"/>
    <lineage>
        <taxon>Eukaryota</taxon>
        <taxon>Metazoa</taxon>
        <taxon>Echinodermata</taxon>
        <taxon>Eleutherozoa</taxon>
        <taxon>Echinozoa</taxon>
        <taxon>Holothuroidea</taxon>
        <taxon>Aspidochirotacea</taxon>
        <taxon>Aspidochirotida</taxon>
        <taxon>Holothuriidae</taxon>
        <taxon>Holothuria</taxon>
    </lineage>
</organism>
<evidence type="ECO:0000256" key="3">
    <source>
        <dbReference type="ARBA" id="ARBA00022989"/>
    </source>
</evidence>
<dbReference type="Pfam" id="PF00002">
    <property type="entry name" value="7tm_2"/>
    <property type="match status" value="1"/>
</dbReference>
<keyword evidence="2 5" id="KW-0812">Transmembrane</keyword>
<name>A0A9Q0YHN6_HOLLE</name>
<dbReference type="EMBL" id="JAIZAY010000020">
    <property type="protein sequence ID" value="KAJ8022329.1"/>
    <property type="molecule type" value="Genomic_DNA"/>
</dbReference>
<feature type="transmembrane region" description="Helical" evidence="5">
    <location>
        <begin position="20"/>
        <end position="40"/>
    </location>
</feature>